<comment type="similarity">
    <text evidence="2 6">Belongs to the TGF-beta family.</text>
</comment>
<dbReference type="Pfam" id="PF00019">
    <property type="entry name" value="TGF_beta"/>
    <property type="match status" value="1"/>
</dbReference>
<evidence type="ECO:0000256" key="6">
    <source>
        <dbReference type="RuleBase" id="RU000354"/>
    </source>
</evidence>
<evidence type="ECO:0000259" key="8">
    <source>
        <dbReference type="PROSITE" id="PS51362"/>
    </source>
</evidence>
<dbReference type="Gene3D" id="2.10.90.10">
    <property type="entry name" value="Cystine-knot cytokines"/>
    <property type="match status" value="1"/>
</dbReference>
<dbReference type="PROSITE" id="PS00250">
    <property type="entry name" value="TGF_BETA_1"/>
    <property type="match status" value="1"/>
</dbReference>
<dbReference type="PROSITE" id="PS51362">
    <property type="entry name" value="TGF_BETA_2"/>
    <property type="match status" value="1"/>
</dbReference>
<evidence type="ECO:0000313" key="10">
    <source>
        <dbReference type="Proteomes" id="UP001159405"/>
    </source>
</evidence>
<evidence type="ECO:0000256" key="4">
    <source>
        <dbReference type="ARBA" id="ARBA00023030"/>
    </source>
</evidence>
<sequence>YIWFFIWLYLVGTAFVFGCKTCNSRVEKEKRLWTVQGQILAKLDMTQPPSAENFMNISRDVMQTYKSAVHEKDKLFLKSKMCRSQEESSEEYFAKRVERLTLEKEFARTVKSSKSGLTRLLTIKDSENMEQIIDVYELRFNISKLLVDGARVSLAELRVYQTPNKRQPHNGVRIEVCESHNNHTQCGGYNALDSEWSLSNEKKWVSLDVTTVVQKWLYDPKTSDHGLTVTVTSTASVDKNSHVSPIYLGGAEDKNVGNDFEEPWPNILVWFVPRERVESTRRRRNRRSLNWRFCKKRPRESRCCLRSLYIDFEKDLRWKWIHAPKGFYANYCAGRCPFLWGSEKQNHHTSIMALYNRINPNAPGDPCCVPKEYEPLVILYFKDGQPKVDELSNMAVSECTCL</sequence>
<reference evidence="9 10" key="1">
    <citation type="submission" date="2022-05" db="EMBL/GenBank/DDBJ databases">
        <authorList>
            <consortium name="Genoscope - CEA"/>
            <person name="William W."/>
        </authorList>
    </citation>
    <scope>NUCLEOTIDE SEQUENCE [LARGE SCALE GENOMIC DNA]</scope>
</reference>
<name>A0ABN8PCK0_9CNID</name>
<dbReference type="PANTHER" id="PTHR11848:SF33">
    <property type="entry name" value="TGF-BETA FAMILY PROFILE DOMAIN-CONTAINING PROTEIN"/>
    <property type="match status" value="1"/>
</dbReference>
<dbReference type="Gene3D" id="2.60.120.970">
    <property type="match status" value="1"/>
</dbReference>
<dbReference type="PANTHER" id="PTHR11848">
    <property type="entry name" value="TGF-BETA FAMILY"/>
    <property type="match status" value="1"/>
</dbReference>
<evidence type="ECO:0000313" key="9">
    <source>
        <dbReference type="EMBL" id="CAH3141011.1"/>
    </source>
</evidence>
<keyword evidence="5" id="KW-1015">Disulfide bond</keyword>
<evidence type="ECO:0000256" key="1">
    <source>
        <dbReference type="ARBA" id="ARBA00004613"/>
    </source>
</evidence>
<evidence type="ECO:0000256" key="7">
    <source>
        <dbReference type="SAM" id="SignalP"/>
    </source>
</evidence>
<feature type="non-terminal residue" evidence="9">
    <location>
        <position position="1"/>
    </location>
</feature>
<accession>A0ABN8PCK0</accession>
<dbReference type="InterPro" id="IPR001111">
    <property type="entry name" value="TGF-b_propeptide"/>
</dbReference>
<dbReference type="Proteomes" id="UP001159405">
    <property type="component" value="Unassembled WGS sequence"/>
</dbReference>
<dbReference type="SMART" id="SM00204">
    <property type="entry name" value="TGFB"/>
    <property type="match status" value="1"/>
</dbReference>
<comment type="caution">
    <text evidence="9">The sequence shown here is derived from an EMBL/GenBank/DDBJ whole genome shotgun (WGS) entry which is preliminary data.</text>
</comment>
<evidence type="ECO:0000256" key="2">
    <source>
        <dbReference type="ARBA" id="ARBA00006656"/>
    </source>
</evidence>
<feature type="chain" id="PRO_5045239067" description="TGF-beta family profile domain-containing protein" evidence="7">
    <location>
        <begin position="19"/>
        <end position="402"/>
    </location>
</feature>
<dbReference type="InterPro" id="IPR001839">
    <property type="entry name" value="TGF-b_C"/>
</dbReference>
<evidence type="ECO:0000256" key="5">
    <source>
        <dbReference type="ARBA" id="ARBA00023157"/>
    </source>
</evidence>
<organism evidence="9 10">
    <name type="scientific">Porites lobata</name>
    <dbReference type="NCBI Taxonomy" id="104759"/>
    <lineage>
        <taxon>Eukaryota</taxon>
        <taxon>Metazoa</taxon>
        <taxon>Cnidaria</taxon>
        <taxon>Anthozoa</taxon>
        <taxon>Hexacorallia</taxon>
        <taxon>Scleractinia</taxon>
        <taxon>Fungiina</taxon>
        <taxon>Poritidae</taxon>
        <taxon>Porites</taxon>
    </lineage>
</organism>
<feature type="domain" description="TGF-beta family profile" evidence="8">
    <location>
        <begin position="281"/>
        <end position="402"/>
    </location>
</feature>
<keyword evidence="3" id="KW-0964">Secreted</keyword>
<keyword evidence="4 6" id="KW-0339">Growth factor</keyword>
<dbReference type="SUPFAM" id="SSF57501">
    <property type="entry name" value="Cystine-knot cytokines"/>
    <property type="match status" value="1"/>
</dbReference>
<dbReference type="CDD" id="cd13753">
    <property type="entry name" value="TGF_beta_TGFbeta1_2_3"/>
    <property type="match status" value="1"/>
</dbReference>
<dbReference type="InterPro" id="IPR017948">
    <property type="entry name" value="TGFb_CS"/>
</dbReference>
<feature type="signal peptide" evidence="7">
    <location>
        <begin position="1"/>
        <end position="18"/>
    </location>
</feature>
<comment type="subcellular location">
    <subcellularLocation>
        <location evidence="1">Secreted</location>
    </subcellularLocation>
</comment>
<evidence type="ECO:0000256" key="3">
    <source>
        <dbReference type="ARBA" id="ARBA00022525"/>
    </source>
</evidence>
<dbReference type="Pfam" id="PF00688">
    <property type="entry name" value="TGFb_propeptide"/>
    <property type="match status" value="1"/>
</dbReference>
<dbReference type="InterPro" id="IPR029034">
    <property type="entry name" value="Cystine-knot_cytokine"/>
</dbReference>
<keyword evidence="10" id="KW-1185">Reference proteome</keyword>
<protein>
    <recommendedName>
        <fullName evidence="8">TGF-beta family profile domain-containing protein</fullName>
    </recommendedName>
</protein>
<dbReference type="EMBL" id="CALNXK010000065">
    <property type="protein sequence ID" value="CAH3141011.1"/>
    <property type="molecule type" value="Genomic_DNA"/>
</dbReference>
<dbReference type="InterPro" id="IPR015615">
    <property type="entry name" value="TGF-beta-rel"/>
</dbReference>
<proteinExistence type="inferred from homology"/>
<gene>
    <name evidence="9" type="ORF">PLOB_00041499</name>
</gene>
<keyword evidence="7" id="KW-0732">Signal</keyword>